<sequence length="100" mass="11252">MRPRGDPPLAGDASSGLSVAVWERDVRIGLLAEQALPDAERLFGLVQQLARSITERIGWIAYDPAQRVALRPTDRFRDRVIGLIRGFVEEPDGRWSWNVV</sequence>
<evidence type="ECO:0000313" key="2">
    <source>
        <dbReference type="EMBL" id="NKT81668.1"/>
    </source>
</evidence>
<name>A0A9Q5F3F7_RHOHA</name>
<dbReference type="RefSeq" id="WP_139809646.1">
    <property type="nucleotide sequence ID" value="NZ_AP024196.1"/>
</dbReference>
<comment type="caution">
    <text evidence="1">The sequence shown here is derived from an EMBL/GenBank/DDBJ whole genome shotgun (WGS) entry which is preliminary data.</text>
</comment>
<dbReference type="Proteomes" id="UP000608063">
    <property type="component" value="Unassembled WGS sequence"/>
</dbReference>
<reference evidence="1" key="1">
    <citation type="submission" date="2019-11" db="EMBL/GenBank/DDBJ databases">
        <title>Spread of Macrolides and rifampicin resistant Rhodococcus equi in clinical isolates in the USA.</title>
        <authorList>
            <person name="Alvarez-Narvaez S."/>
            <person name="Huber L."/>
            <person name="Cohen N.D."/>
            <person name="Slovis N."/>
            <person name="Greiter M."/>
            <person name="Giguere S."/>
            <person name="Hart K."/>
        </authorList>
    </citation>
    <scope>NUCLEOTIDE SEQUENCE</scope>
    <source>
        <strain evidence="1">Lh_17</strain>
    </source>
</reference>
<dbReference type="EMBL" id="WUXR01000008">
    <property type="protein sequence ID" value="MBM4567218.1"/>
    <property type="molecule type" value="Genomic_DNA"/>
</dbReference>
<dbReference type="Proteomes" id="UP000603463">
    <property type="component" value="Unassembled WGS sequence"/>
</dbReference>
<protein>
    <submittedName>
        <fullName evidence="1">Uncharacterized protein</fullName>
    </submittedName>
</protein>
<dbReference type="AlphaFoldDB" id="A0A9Q5F3F7"/>
<evidence type="ECO:0000313" key="3">
    <source>
        <dbReference type="EMBL" id="NKW40105.1"/>
    </source>
</evidence>
<accession>A0A9Q5F3F7</accession>
<dbReference type="EMBL" id="WVBC01000034">
    <property type="protein sequence ID" value="NKT81668.1"/>
    <property type="molecule type" value="Genomic_DNA"/>
</dbReference>
<organism evidence="1 4">
    <name type="scientific">Rhodococcus hoagii</name>
    <name type="common">Corynebacterium equii</name>
    <dbReference type="NCBI Taxonomy" id="43767"/>
    <lineage>
        <taxon>Bacteria</taxon>
        <taxon>Bacillati</taxon>
        <taxon>Actinomycetota</taxon>
        <taxon>Actinomycetes</taxon>
        <taxon>Mycobacteriales</taxon>
        <taxon>Nocardiaceae</taxon>
        <taxon>Prescottella</taxon>
    </lineage>
</organism>
<dbReference type="EMBL" id="WVDC01000001">
    <property type="protein sequence ID" value="NKW40105.1"/>
    <property type="molecule type" value="Genomic_DNA"/>
</dbReference>
<evidence type="ECO:0000313" key="4">
    <source>
        <dbReference type="Proteomes" id="UP000808906"/>
    </source>
</evidence>
<gene>
    <name evidence="1" type="ORF">GS441_17735</name>
    <name evidence="2" type="ORF">GS882_26730</name>
    <name evidence="3" type="ORF">GS947_00365</name>
</gene>
<evidence type="ECO:0000313" key="1">
    <source>
        <dbReference type="EMBL" id="MBM4567218.1"/>
    </source>
</evidence>
<proteinExistence type="predicted"/>
<dbReference type="Proteomes" id="UP000808906">
    <property type="component" value="Unassembled WGS sequence"/>
</dbReference>
<reference evidence="2" key="2">
    <citation type="journal article" date="2020" name="Environ. Microbiol.">
        <title>The novel and transferable erm(51) gene confers Macrolides, Lincosamides, and Streptogramins B (MLSB) resistance to clonal Rhodococcus equi in the environment.</title>
        <authorList>
            <person name="Huber L."/>
            <person name="Giguere S."/>
            <person name="Slovis N.M."/>
            <person name="Alvarez-Narvaez S."/>
            <person name="Hart K.A."/>
            <person name="Greiter M."/>
            <person name="Morris E.R.A."/>
            <person name="Cohen N.D."/>
        </authorList>
    </citation>
    <scope>NUCLEOTIDE SEQUENCE</scope>
    <source>
        <strain evidence="2">Lh_116_1</strain>
        <strain evidence="3">Lh_16_1</strain>
    </source>
</reference>